<sequence>MKETKERDEQFLEMIRQNEGIIFKVASFYVDKEHPIGDLYQEVVLNLWKGYPSFRGESKYSTWIYRIALNTCVSFYRRNRINVSYVDISTDIPDVVDNNEEIQELYKLINRLGKIERALVLLYLDDKPYKEIAEITGLSVTNVATKLSRIKDKLKQMSNSEN</sequence>
<organism evidence="7">
    <name type="scientific">uncultured Dysgonomonas sp</name>
    <dbReference type="NCBI Taxonomy" id="206096"/>
    <lineage>
        <taxon>Bacteria</taxon>
        <taxon>Pseudomonadati</taxon>
        <taxon>Bacteroidota</taxon>
        <taxon>Bacteroidia</taxon>
        <taxon>Bacteroidales</taxon>
        <taxon>Dysgonomonadaceae</taxon>
        <taxon>Dysgonomonas</taxon>
        <taxon>environmental samples</taxon>
    </lineage>
</organism>
<evidence type="ECO:0000256" key="2">
    <source>
        <dbReference type="ARBA" id="ARBA00023015"/>
    </source>
</evidence>
<dbReference type="InterPro" id="IPR014284">
    <property type="entry name" value="RNA_pol_sigma-70_dom"/>
</dbReference>
<dbReference type="SUPFAM" id="SSF88659">
    <property type="entry name" value="Sigma3 and sigma4 domains of RNA polymerase sigma factors"/>
    <property type="match status" value="1"/>
</dbReference>
<evidence type="ECO:0000256" key="3">
    <source>
        <dbReference type="ARBA" id="ARBA00023082"/>
    </source>
</evidence>
<keyword evidence="4" id="KW-0804">Transcription</keyword>
<dbReference type="GO" id="GO:0016987">
    <property type="term" value="F:sigma factor activity"/>
    <property type="evidence" value="ECO:0007669"/>
    <property type="project" value="UniProtKB-KW"/>
</dbReference>
<dbReference type="Gene3D" id="1.10.1740.10">
    <property type="match status" value="1"/>
</dbReference>
<protein>
    <recommendedName>
        <fullName evidence="8">Sigma-70 family RNA polymerase sigma factor</fullName>
    </recommendedName>
</protein>
<dbReference type="InterPro" id="IPR007627">
    <property type="entry name" value="RNA_pol_sigma70_r2"/>
</dbReference>
<evidence type="ECO:0000313" key="7">
    <source>
        <dbReference type="EMBL" id="SBW07518.1"/>
    </source>
</evidence>
<dbReference type="PANTHER" id="PTHR43133">
    <property type="entry name" value="RNA POLYMERASE ECF-TYPE SIGMA FACTO"/>
    <property type="match status" value="1"/>
</dbReference>
<dbReference type="InterPro" id="IPR013324">
    <property type="entry name" value="RNA_pol_sigma_r3/r4-like"/>
</dbReference>
<accession>A0A212K7D2</accession>
<keyword evidence="3" id="KW-0731">Sigma factor</keyword>
<evidence type="ECO:0008006" key="8">
    <source>
        <dbReference type="Google" id="ProtNLM"/>
    </source>
</evidence>
<proteinExistence type="inferred from homology"/>
<dbReference type="InterPro" id="IPR013249">
    <property type="entry name" value="RNA_pol_sigma70_r4_t2"/>
</dbReference>
<dbReference type="EMBL" id="FLUL01000001">
    <property type="protein sequence ID" value="SBW07518.1"/>
    <property type="molecule type" value="Genomic_DNA"/>
</dbReference>
<dbReference type="Pfam" id="PF04542">
    <property type="entry name" value="Sigma70_r2"/>
    <property type="match status" value="1"/>
</dbReference>
<dbReference type="InterPro" id="IPR013325">
    <property type="entry name" value="RNA_pol_sigma_r2"/>
</dbReference>
<dbReference type="AlphaFoldDB" id="A0A212K7D2"/>
<gene>
    <name evidence="7" type="ORF">KL86DYS2_13178</name>
</gene>
<dbReference type="PANTHER" id="PTHR43133:SF45">
    <property type="entry name" value="RNA POLYMERASE ECF-TYPE SIGMA FACTOR"/>
    <property type="match status" value="1"/>
</dbReference>
<evidence type="ECO:0000256" key="4">
    <source>
        <dbReference type="ARBA" id="ARBA00023163"/>
    </source>
</evidence>
<dbReference type="Gene3D" id="1.10.10.10">
    <property type="entry name" value="Winged helix-like DNA-binding domain superfamily/Winged helix DNA-binding domain"/>
    <property type="match status" value="1"/>
</dbReference>
<evidence type="ECO:0000259" key="5">
    <source>
        <dbReference type="Pfam" id="PF04542"/>
    </source>
</evidence>
<comment type="similarity">
    <text evidence="1">Belongs to the sigma-70 factor family. ECF subfamily.</text>
</comment>
<dbReference type="InterPro" id="IPR036388">
    <property type="entry name" value="WH-like_DNA-bd_sf"/>
</dbReference>
<dbReference type="GO" id="GO:0003677">
    <property type="term" value="F:DNA binding"/>
    <property type="evidence" value="ECO:0007669"/>
    <property type="project" value="InterPro"/>
</dbReference>
<dbReference type="NCBIfam" id="TIGR02937">
    <property type="entry name" value="sigma70-ECF"/>
    <property type="match status" value="1"/>
</dbReference>
<dbReference type="RefSeq" id="WP_296951701.1">
    <property type="nucleotide sequence ID" value="NZ_LT599021.1"/>
</dbReference>
<reference evidence="7" key="1">
    <citation type="submission" date="2016-04" db="EMBL/GenBank/DDBJ databases">
        <authorList>
            <person name="Evans L.H."/>
            <person name="Alamgir A."/>
            <person name="Owens N."/>
            <person name="Weber N.D."/>
            <person name="Virtaneva K."/>
            <person name="Barbian K."/>
            <person name="Babar A."/>
            <person name="Rosenke K."/>
        </authorList>
    </citation>
    <scope>NUCLEOTIDE SEQUENCE</scope>
    <source>
        <strain evidence="7">86-2</strain>
    </source>
</reference>
<evidence type="ECO:0000256" key="1">
    <source>
        <dbReference type="ARBA" id="ARBA00010641"/>
    </source>
</evidence>
<evidence type="ECO:0000259" key="6">
    <source>
        <dbReference type="Pfam" id="PF08281"/>
    </source>
</evidence>
<dbReference type="Pfam" id="PF08281">
    <property type="entry name" value="Sigma70_r4_2"/>
    <property type="match status" value="1"/>
</dbReference>
<dbReference type="GO" id="GO:0006352">
    <property type="term" value="P:DNA-templated transcription initiation"/>
    <property type="evidence" value="ECO:0007669"/>
    <property type="project" value="InterPro"/>
</dbReference>
<dbReference type="InterPro" id="IPR039425">
    <property type="entry name" value="RNA_pol_sigma-70-like"/>
</dbReference>
<dbReference type="SUPFAM" id="SSF88946">
    <property type="entry name" value="Sigma2 domain of RNA polymerase sigma factors"/>
    <property type="match status" value="1"/>
</dbReference>
<keyword evidence="2" id="KW-0805">Transcription regulation</keyword>
<feature type="domain" description="RNA polymerase sigma factor 70 region 4 type 2" evidence="6">
    <location>
        <begin position="103"/>
        <end position="154"/>
    </location>
</feature>
<name>A0A212K7D2_9BACT</name>
<feature type="domain" description="RNA polymerase sigma-70 region 2" evidence="5">
    <location>
        <begin position="14"/>
        <end position="80"/>
    </location>
</feature>